<comment type="caution">
    <text evidence="2">The sequence shown here is derived from an EMBL/GenBank/DDBJ whole genome shotgun (WGS) entry which is preliminary data.</text>
</comment>
<feature type="transmembrane region" description="Helical" evidence="1">
    <location>
        <begin position="39"/>
        <end position="56"/>
    </location>
</feature>
<keyword evidence="1" id="KW-0812">Transmembrane</keyword>
<dbReference type="Proteomes" id="UP000194798">
    <property type="component" value="Unassembled WGS sequence"/>
</dbReference>
<name>A0A251X774_9GAMM</name>
<evidence type="ECO:0000313" key="2">
    <source>
        <dbReference type="EMBL" id="OUD13180.1"/>
    </source>
</evidence>
<proteinExistence type="predicted"/>
<protein>
    <submittedName>
        <fullName evidence="2">Uncharacterized protein</fullName>
    </submittedName>
</protein>
<dbReference type="EMBL" id="MSLT01000018">
    <property type="protein sequence ID" value="OUD13180.1"/>
    <property type="molecule type" value="Genomic_DNA"/>
</dbReference>
<dbReference type="AlphaFoldDB" id="A0A251X774"/>
<feature type="transmembrane region" description="Helical" evidence="1">
    <location>
        <begin position="152"/>
        <end position="171"/>
    </location>
</feature>
<feature type="transmembrane region" description="Helical" evidence="1">
    <location>
        <begin position="68"/>
        <end position="90"/>
    </location>
</feature>
<evidence type="ECO:0000313" key="3">
    <source>
        <dbReference type="Proteomes" id="UP000194798"/>
    </source>
</evidence>
<sequence length="178" mass="20116">MFLFLRKLTAFIFVMAIWTLVLFAYLFATRADRNMSNDLLTVAFLIIVAVVLTWLVQRFYFSRSGQNSVCVITIDTLIVSATGLAIFWLVPDMIALFEDFGGDLPRITKLAIILHPYIMLLPLTALLVLLFSVHSQHTQTPTVYLLRLSHSLLILSSGMSIFYLGAMYAPLMRMCSVV</sequence>
<gene>
    <name evidence="2" type="ORF">TPSD3_11095</name>
</gene>
<keyword evidence="1" id="KW-1133">Transmembrane helix</keyword>
<keyword evidence="3" id="KW-1185">Reference proteome</keyword>
<feature type="transmembrane region" description="Helical" evidence="1">
    <location>
        <begin position="110"/>
        <end position="131"/>
    </location>
</feature>
<evidence type="ECO:0000256" key="1">
    <source>
        <dbReference type="SAM" id="Phobius"/>
    </source>
</evidence>
<accession>A0A251X774</accession>
<feature type="transmembrane region" description="Helical" evidence="1">
    <location>
        <begin position="7"/>
        <end position="27"/>
    </location>
</feature>
<keyword evidence="1" id="KW-0472">Membrane</keyword>
<dbReference type="RefSeq" id="WP_086488628.1">
    <property type="nucleotide sequence ID" value="NZ_MSLT01000018.1"/>
</dbReference>
<organism evidence="2 3">
    <name type="scientific">Thioflexithrix psekupsensis</name>
    <dbReference type="NCBI Taxonomy" id="1570016"/>
    <lineage>
        <taxon>Bacteria</taxon>
        <taxon>Pseudomonadati</taxon>
        <taxon>Pseudomonadota</taxon>
        <taxon>Gammaproteobacteria</taxon>
        <taxon>Thiotrichales</taxon>
        <taxon>Thioflexithrix</taxon>
    </lineage>
</organism>
<reference evidence="2 3" key="1">
    <citation type="submission" date="2016-12" db="EMBL/GenBank/DDBJ databases">
        <title>Thioflexothrix psekupsii D3 genome sequencing and assembly.</title>
        <authorList>
            <person name="Fomenkov A."/>
            <person name="Vincze T."/>
            <person name="Grabovich M."/>
            <person name="Anton B.P."/>
            <person name="Dubinina G."/>
            <person name="Orlova M."/>
            <person name="Belousova E."/>
            <person name="Roberts R.J."/>
        </authorList>
    </citation>
    <scope>NUCLEOTIDE SEQUENCE [LARGE SCALE GENOMIC DNA]</scope>
    <source>
        <strain evidence="2">D3</strain>
    </source>
</reference>